<feature type="domain" description="Response regulatory" evidence="3">
    <location>
        <begin position="19"/>
        <end position="134"/>
    </location>
</feature>
<dbReference type="SUPFAM" id="SSF52172">
    <property type="entry name" value="CheY-like"/>
    <property type="match status" value="1"/>
</dbReference>
<dbReference type="EMBL" id="CP121196">
    <property type="protein sequence ID" value="XBH15390.1"/>
    <property type="molecule type" value="Genomic_DNA"/>
</dbReference>
<dbReference type="PANTHER" id="PTHR44591">
    <property type="entry name" value="STRESS RESPONSE REGULATOR PROTEIN 1"/>
    <property type="match status" value="1"/>
</dbReference>
<dbReference type="GO" id="GO:0000160">
    <property type="term" value="P:phosphorelay signal transduction system"/>
    <property type="evidence" value="ECO:0007669"/>
    <property type="project" value="InterPro"/>
</dbReference>
<feature type="modified residue" description="4-aspartylphosphate" evidence="2">
    <location>
        <position position="68"/>
    </location>
</feature>
<dbReference type="PANTHER" id="PTHR44591:SF3">
    <property type="entry name" value="RESPONSE REGULATORY DOMAIN-CONTAINING PROTEIN"/>
    <property type="match status" value="1"/>
</dbReference>
<dbReference type="PROSITE" id="PS50110">
    <property type="entry name" value="RESPONSE_REGULATORY"/>
    <property type="match status" value="1"/>
</dbReference>
<dbReference type="Pfam" id="PF00072">
    <property type="entry name" value="Response_reg"/>
    <property type="match status" value="1"/>
</dbReference>
<dbReference type="InterPro" id="IPR001789">
    <property type="entry name" value="Sig_transdc_resp-reg_receiver"/>
</dbReference>
<proteinExistence type="predicted"/>
<reference evidence="4" key="1">
    <citation type="submission" date="2023-03" db="EMBL/GenBank/DDBJ databases">
        <title>Edaphobacter sp.</title>
        <authorList>
            <person name="Huber K.J."/>
            <person name="Papendorf J."/>
            <person name="Pilke C."/>
            <person name="Bunk B."/>
            <person name="Sproeer C."/>
            <person name="Pester M."/>
        </authorList>
    </citation>
    <scope>NUCLEOTIDE SEQUENCE</scope>
    <source>
        <strain evidence="4">DSM 110680</strain>
    </source>
</reference>
<protein>
    <submittedName>
        <fullName evidence="4">Response regulator</fullName>
    </submittedName>
</protein>
<evidence type="ECO:0000313" key="4">
    <source>
        <dbReference type="EMBL" id="XBH15390.1"/>
    </source>
</evidence>
<sequence length="291" mass="32075">MPHAQNEGVTGAEPVLKARILLVDDDKSNRDSLGMVLRFSGFDVVTAADVSEALGQIGSQTFDVLLTDLHMPDPGDGLTVASAMRHSHPKAATFIYSGYPEMSAATAAILLQTDQVLLKPMAPGSLVETIRKRLKEGRKSSVNEIENVSTILERESKNTTDDWYRCAERESSFITVHLEKSERCAHLPAVFRDLVHRLRNPLPLGTHALVSADAAEHGRMRFRQGYTASMLVEESRMLQVSIFQSLQNNLQKVDFSLLLVDVMVIADEVDSQLAQAMASYIAEAKLKQLAN</sequence>
<name>A0AAU7DDI5_9BACT</name>
<evidence type="ECO:0000256" key="2">
    <source>
        <dbReference type="PROSITE-ProRule" id="PRU00169"/>
    </source>
</evidence>
<dbReference type="SMART" id="SM00448">
    <property type="entry name" value="REC"/>
    <property type="match status" value="1"/>
</dbReference>
<gene>
    <name evidence="4" type="ORF">P8935_12500</name>
</gene>
<evidence type="ECO:0000256" key="1">
    <source>
        <dbReference type="ARBA" id="ARBA00022553"/>
    </source>
</evidence>
<dbReference type="AlphaFoldDB" id="A0AAU7DDI5"/>
<dbReference type="Gene3D" id="3.40.50.2300">
    <property type="match status" value="1"/>
</dbReference>
<dbReference type="RefSeq" id="WP_348260622.1">
    <property type="nucleotide sequence ID" value="NZ_CP121196.1"/>
</dbReference>
<dbReference type="InterPro" id="IPR011006">
    <property type="entry name" value="CheY-like_superfamily"/>
</dbReference>
<accession>A0AAU7DDI5</accession>
<dbReference type="InterPro" id="IPR050595">
    <property type="entry name" value="Bact_response_regulator"/>
</dbReference>
<evidence type="ECO:0000259" key="3">
    <source>
        <dbReference type="PROSITE" id="PS50110"/>
    </source>
</evidence>
<organism evidence="4">
    <name type="scientific">Telmatobacter sp. DSM 110680</name>
    <dbReference type="NCBI Taxonomy" id="3036704"/>
    <lineage>
        <taxon>Bacteria</taxon>
        <taxon>Pseudomonadati</taxon>
        <taxon>Acidobacteriota</taxon>
        <taxon>Terriglobia</taxon>
        <taxon>Terriglobales</taxon>
        <taxon>Acidobacteriaceae</taxon>
        <taxon>Telmatobacter</taxon>
    </lineage>
</organism>
<keyword evidence="1 2" id="KW-0597">Phosphoprotein</keyword>